<dbReference type="GO" id="GO:0016491">
    <property type="term" value="F:oxidoreductase activity"/>
    <property type="evidence" value="ECO:0007669"/>
    <property type="project" value="InterPro"/>
</dbReference>
<sequence>MVTPEYNHAPSPALVNILNHFGSSVFSFKPSAIVSYSQGQWGGCRAAVGLRPILSELGCLPVSAMVHVPRAHQVLDETGTPTGGAKEAERWHGYAHRTWSQLQWWGTAAKLHKQSNDPFAASPAFLSDPAQRNAAA</sequence>
<dbReference type="AlphaFoldDB" id="A0A0D3KJB2"/>
<dbReference type="PaxDb" id="2903-EOD35847"/>
<dbReference type="KEGG" id="ehx:EMIHUDRAFT_362861"/>
<keyword evidence="3" id="KW-1185">Reference proteome</keyword>
<dbReference type="GO" id="GO:0010181">
    <property type="term" value="F:FMN binding"/>
    <property type="evidence" value="ECO:0007669"/>
    <property type="project" value="TreeGrafter"/>
</dbReference>
<evidence type="ECO:0000259" key="1">
    <source>
        <dbReference type="Pfam" id="PF03358"/>
    </source>
</evidence>
<dbReference type="Pfam" id="PF03358">
    <property type="entry name" value="FMN_red"/>
    <property type="match status" value="1"/>
</dbReference>
<dbReference type="EnsemblProtists" id="EOD35847">
    <property type="protein sequence ID" value="EOD35847"/>
    <property type="gene ID" value="EMIHUDRAFT_362861"/>
</dbReference>
<dbReference type="GO" id="GO:0005829">
    <property type="term" value="C:cytosol"/>
    <property type="evidence" value="ECO:0007669"/>
    <property type="project" value="TreeGrafter"/>
</dbReference>
<reference evidence="2" key="2">
    <citation type="submission" date="2024-10" db="UniProtKB">
        <authorList>
            <consortium name="EnsemblProtists"/>
        </authorList>
    </citation>
    <scope>IDENTIFICATION</scope>
</reference>
<dbReference type="PANTHER" id="PTHR30543">
    <property type="entry name" value="CHROMATE REDUCTASE"/>
    <property type="match status" value="1"/>
</dbReference>
<dbReference type="Gene3D" id="3.40.50.360">
    <property type="match status" value="1"/>
</dbReference>
<dbReference type="SUPFAM" id="SSF52218">
    <property type="entry name" value="Flavoproteins"/>
    <property type="match status" value="1"/>
</dbReference>
<dbReference type="GeneID" id="17281117"/>
<evidence type="ECO:0000313" key="2">
    <source>
        <dbReference type="EnsemblProtists" id="EOD35847"/>
    </source>
</evidence>
<feature type="domain" description="NADPH-dependent FMN reductase-like" evidence="1">
    <location>
        <begin position="1"/>
        <end position="72"/>
    </location>
</feature>
<accession>A0A0D3KJB2</accession>
<dbReference type="Proteomes" id="UP000013827">
    <property type="component" value="Unassembled WGS sequence"/>
</dbReference>
<proteinExistence type="predicted"/>
<dbReference type="InterPro" id="IPR029039">
    <property type="entry name" value="Flavoprotein-like_sf"/>
</dbReference>
<dbReference type="HOGENOM" id="CLU_162659_0_0_1"/>
<protein>
    <recommendedName>
        <fullName evidence="1">NADPH-dependent FMN reductase-like domain-containing protein</fullName>
    </recommendedName>
</protein>
<organism evidence="2 3">
    <name type="scientific">Emiliania huxleyi (strain CCMP1516)</name>
    <dbReference type="NCBI Taxonomy" id="280463"/>
    <lineage>
        <taxon>Eukaryota</taxon>
        <taxon>Haptista</taxon>
        <taxon>Haptophyta</taxon>
        <taxon>Prymnesiophyceae</taxon>
        <taxon>Isochrysidales</taxon>
        <taxon>Noelaerhabdaceae</taxon>
        <taxon>Emiliania</taxon>
    </lineage>
</organism>
<dbReference type="PANTHER" id="PTHR30543:SF21">
    <property type="entry name" value="NAD(P)H-DEPENDENT FMN REDUCTASE LOT6"/>
    <property type="match status" value="1"/>
</dbReference>
<dbReference type="InterPro" id="IPR005025">
    <property type="entry name" value="FMN_Rdtase-like_dom"/>
</dbReference>
<name>A0A0D3KJB2_EMIH1</name>
<evidence type="ECO:0000313" key="3">
    <source>
        <dbReference type="Proteomes" id="UP000013827"/>
    </source>
</evidence>
<dbReference type="InterPro" id="IPR050712">
    <property type="entry name" value="NAD(P)H-dep_reductase"/>
</dbReference>
<reference evidence="3" key="1">
    <citation type="journal article" date="2013" name="Nature">
        <title>Pan genome of the phytoplankton Emiliania underpins its global distribution.</title>
        <authorList>
            <person name="Read B.A."/>
            <person name="Kegel J."/>
            <person name="Klute M.J."/>
            <person name="Kuo A."/>
            <person name="Lefebvre S.C."/>
            <person name="Maumus F."/>
            <person name="Mayer C."/>
            <person name="Miller J."/>
            <person name="Monier A."/>
            <person name="Salamov A."/>
            <person name="Young J."/>
            <person name="Aguilar M."/>
            <person name="Claverie J.M."/>
            <person name="Frickenhaus S."/>
            <person name="Gonzalez K."/>
            <person name="Herman E.K."/>
            <person name="Lin Y.C."/>
            <person name="Napier J."/>
            <person name="Ogata H."/>
            <person name="Sarno A.F."/>
            <person name="Shmutz J."/>
            <person name="Schroeder D."/>
            <person name="de Vargas C."/>
            <person name="Verret F."/>
            <person name="von Dassow P."/>
            <person name="Valentin K."/>
            <person name="Van de Peer Y."/>
            <person name="Wheeler G."/>
            <person name="Dacks J.B."/>
            <person name="Delwiche C.F."/>
            <person name="Dyhrman S.T."/>
            <person name="Glockner G."/>
            <person name="John U."/>
            <person name="Richards T."/>
            <person name="Worden A.Z."/>
            <person name="Zhang X."/>
            <person name="Grigoriev I.V."/>
            <person name="Allen A.E."/>
            <person name="Bidle K."/>
            <person name="Borodovsky M."/>
            <person name="Bowler C."/>
            <person name="Brownlee C."/>
            <person name="Cock J.M."/>
            <person name="Elias M."/>
            <person name="Gladyshev V.N."/>
            <person name="Groth M."/>
            <person name="Guda C."/>
            <person name="Hadaegh A."/>
            <person name="Iglesias-Rodriguez M.D."/>
            <person name="Jenkins J."/>
            <person name="Jones B.M."/>
            <person name="Lawson T."/>
            <person name="Leese F."/>
            <person name="Lindquist E."/>
            <person name="Lobanov A."/>
            <person name="Lomsadze A."/>
            <person name="Malik S.B."/>
            <person name="Marsh M.E."/>
            <person name="Mackinder L."/>
            <person name="Mock T."/>
            <person name="Mueller-Roeber B."/>
            <person name="Pagarete A."/>
            <person name="Parker M."/>
            <person name="Probert I."/>
            <person name="Quesneville H."/>
            <person name="Raines C."/>
            <person name="Rensing S.A."/>
            <person name="Riano-Pachon D.M."/>
            <person name="Richier S."/>
            <person name="Rokitta S."/>
            <person name="Shiraiwa Y."/>
            <person name="Soanes D.M."/>
            <person name="van der Giezen M."/>
            <person name="Wahlund T.M."/>
            <person name="Williams B."/>
            <person name="Wilson W."/>
            <person name="Wolfe G."/>
            <person name="Wurch L.L."/>
        </authorList>
    </citation>
    <scope>NUCLEOTIDE SEQUENCE</scope>
</reference>
<dbReference type="RefSeq" id="XP_005788276.1">
    <property type="nucleotide sequence ID" value="XM_005788219.1"/>
</dbReference>